<accession>A0ABD0KHX8</accession>
<dbReference type="SMART" id="SM00408">
    <property type="entry name" value="IGc2"/>
    <property type="match status" value="2"/>
</dbReference>
<dbReference type="EMBL" id="JACVVK020000173">
    <property type="protein sequence ID" value="KAK7486784.1"/>
    <property type="molecule type" value="Genomic_DNA"/>
</dbReference>
<evidence type="ECO:0000313" key="6">
    <source>
        <dbReference type="Proteomes" id="UP001519460"/>
    </source>
</evidence>
<feature type="domain" description="Ig-like" evidence="4">
    <location>
        <begin position="1"/>
        <end position="81"/>
    </location>
</feature>
<evidence type="ECO:0000256" key="1">
    <source>
        <dbReference type="ARBA" id="ARBA00022729"/>
    </source>
</evidence>
<dbReference type="InterPro" id="IPR007110">
    <property type="entry name" value="Ig-like_dom"/>
</dbReference>
<feature type="domain" description="Ig-like" evidence="4">
    <location>
        <begin position="89"/>
        <end position="181"/>
    </location>
</feature>
<dbReference type="InterPro" id="IPR013783">
    <property type="entry name" value="Ig-like_fold"/>
</dbReference>
<evidence type="ECO:0000259" key="4">
    <source>
        <dbReference type="PROSITE" id="PS50835"/>
    </source>
</evidence>
<dbReference type="SMART" id="SM00409">
    <property type="entry name" value="IG"/>
    <property type="match status" value="2"/>
</dbReference>
<dbReference type="PROSITE" id="PS50835">
    <property type="entry name" value="IG_LIKE"/>
    <property type="match status" value="2"/>
</dbReference>
<dbReference type="InterPro" id="IPR013106">
    <property type="entry name" value="Ig_V-set"/>
</dbReference>
<dbReference type="SUPFAM" id="SSF48726">
    <property type="entry name" value="Immunoglobulin"/>
    <property type="match status" value="2"/>
</dbReference>
<protein>
    <recommendedName>
        <fullName evidence="4">Ig-like domain-containing protein</fullName>
    </recommendedName>
</protein>
<evidence type="ECO:0000313" key="5">
    <source>
        <dbReference type="EMBL" id="KAK7486784.1"/>
    </source>
</evidence>
<dbReference type="SMART" id="SM00406">
    <property type="entry name" value="IGv"/>
    <property type="match status" value="2"/>
</dbReference>
<dbReference type="FunFam" id="2.60.40.10:FF:000107">
    <property type="entry name" value="Myosin, light chain kinase a"/>
    <property type="match status" value="1"/>
</dbReference>
<name>A0ABD0KHX8_9CAEN</name>
<dbReference type="PANTHER" id="PTHR45080:SF8">
    <property type="entry name" value="IG-LIKE DOMAIN-CONTAINING PROTEIN"/>
    <property type="match status" value="1"/>
</dbReference>
<dbReference type="InterPro" id="IPR013098">
    <property type="entry name" value="Ig_I-set"/>
</dbReference>
<dbReference type="Pfam" id="PF13927">
    <property type="entry name" value="Ig_3"/>
    <property type="match status" value="1"/>
</dbReference>
<comment type="caution">
    <text evidence="5">The sequence shown here is derived from an EMBL/GenBank/DDBJ whole genome shotgun (WGS) entry which is preliminary data.</text>
</comment>
<dbReference type="Proteomes" id="UP001519460">
    <property type="component" value="Unassembled WGS sequence"/>
</dbReference>
<keyword evidence="2" id="KW-1015">Disulfide bond</keyword>
<evidence type="ECO:0000256" key="3">
    <source>
        <dbReference type="ARBA" id="ARBA00023319"/>
    </source>
</evidence>
<evidence type="ECO:0000256" key="2">
    <source>
        <dbReference type="ARBA" id="ARBA00023157"/>
    </source>
</evidence>
<dbReference type="AlphaFoldDB" id="A0ABD0KHX8"/>
<dbReference type="Pfam" id="PF07679">
    <property type="entry name" value="I-set"/>
    <property type="match status" value="1"/>
</dbReference>
<keyword evidence="6" id="KW-1185">Reference proteome</keyword>
<keyword evidence="1" id="KW-0732">Signal</keyword>
<dbReference type="InterPro" id="IPR050958">
    <property type="entry name" value="Cell_Adh-Cytoskel_Orgn"/>
</dbReference>
<sequence>MNANVSEGADVTIGCKAETDSEGQNLTWYRNGMRLANSDRYTLEANGTRLVIKDSRPEDAGVYTCNMTLHTTEKSGQTLLQDVMLNGQPYMTKDVSTTVDILLNETLTITCPVAGYPRPVVFWLRDGDTEVKASDRVTLSSYGDVAGARIMIKNLTSSDLGEYTCAAENSIGRMVKEFQVGPVGAAVSERVAGLMNVVFGVLVAVLGMACSDLW</sequence>
<dbReference type="InterPro" id="IPR036179">
    <property type="entry name" value="Ig-like_dom_sf"/>
</dbReference>
<dbReference type="InterPro" id="IPR003599">
    <property type="entry name" value="Ig_sub"/>
</dbReference>
<keyword evidence="3" id="KW-0393">Immunoglobulin domain</keyword>
<dbReference type="PANTHER" id="PTHR45080">
    <property type="entry name" value="CONTACTIN 5"/>
    <property type="match status" value="1"/>
</dbReference>
<gene>
    <name evidence="5" type="ORF">BaRGS_00021931</name>
</gene>
<dbReference type="InterPro" id="IPR003598">
    <property type="entry name" value="Ig_sub2"/>
</dbReference>
<dbReference type="Gene3D" id="2.60.40.10">
    <property type="entry name" value="Immunoglobulins"/>
    <property type="match status" value="2"/>
</dbReference>
<proteinExistence type="predicted"/>
<reference evidence="5 6" key="1">
    <citation type="journal article" date="2023" name="Sci. Data">
        <title>Genome assembly of the Korean intertidal mud-creeper Batillaria attramentaria.</title>
        <authorList>
            <person name="Patra A.K."/>
            <person name="Ho P.T."/>
            <person name="Jun S."/>
            <person name="Lee S.J."/>
            <person name="Kim Y."/>
            <person name="Won Y.J."/>
        </authorList>
    </citation>
    <scope>NUCLEOTIDE SEQUENCE [LARGE SCALE GENOMIC DNA]</scope>
    <source>
        <strain evidence="5">Wonlab-2016</strain>
    </source>
</reference>
<organism evidence="5 6">
    <name type="scientific">Batillaria attramentaria</name>
    <dbReference type="NCBI Taxonomy" id="370345"/>
    <lineage>
        <taxon>Eukaryota</taxon>
        <taxon>Metazoa</taxon>
        <taxon>Spiralia</taxon>
        <taxon>Lophotrochozoa</taxon>
        <taxon>Mollusca</taxon>
        <taxon>Gastropoda</taxon>
        <taxon>Caenogastropoda</taxon>
        <taxon>Sorbeoconcha</taxon>
        <taxon>Cerithioidea</taxon>
        <taxon>Batillariidae</taxon>
        <taxon>Batillaria</taxon>
    </lineage>
</organism>